<keyword evidence="4" id="KW-0804">Transcription</keyword>
<dbReference type="PANTHER" id="PTHR30427">
    <property type="entry name" value="TRANSCRIPTIONAL ACTIVATOR PROTEIN LYSR"/>
    <property type="match status" value="1"/>
</dbReference>
<evidence type="ECO:0000256" key="1">
    <source>
        <dbReference type="ARBA" id="ARBA00009437"/>
    </source>
</evidence>
<dbReference type="Proteomes" id="UP000534870">
    <property type="component" value="Unassembled WGS sequence"/>
</dbReference>
<dbReference type="PROSITE" id="PS50931">
    <property type="entry name" value="HTH_LYSR"/>
    <property type="match status" value="1"/>
</dbReference>
<evidence type="ECO:0000256" key="2">
    <source>
        <dbReference type="ARBA" id="ARBA00023015"/>
    </source>
</evidence>
<dbReference type="InterPro" id="IPR005119">
    <property type="entry name" value="LysR_subst-bd"/>
</dbReference>
<dbReference type="EMBL" id="JABXXP010000019">
    <property type="protein sequence ID" value="NVN10129.1"/>
    <property type="molecule type" value="Genomic_DNA"/>
</dbReference>
<feature type="domain" description="HTH lysR-type" evidence="5">
    <location>
        <begin position="6"/>
        <end position="63"/>
    </location>
</feature>
<keyword evidence="3" id="KW-0238">DNA-binding</keyword>
<dbReference type="SUPFAM" id="SSF53850">
    <property type="entry name" value="Periplasmic binding protein-like II"/>
    <property type="match status" value="1"/>
</dbReference>
<dbReference type="PANTHER" id="PTHR30427:SF1">
    <property type="entry name" value="TRANSCRIPTIONAL ACTIVATOR PROTEIN LYSR"/>
    <property type="match status" value="1"/>
</dbReference>
<dbReference type="Pfam" id="PF03466">
    <property type="entry name" value="LysR_substrate"/>
    <property type="match status" value="1"/>
</dbReference>
<dbReference type="RefSeq" id="WP_176638914.1">
    <property type="nucleotide sequence ID" value="NZ_JABXXP010000019.1"/>
</dbReference>
<reference evidence="6 7" key="1">
    <citation type="submission" date="2020-06" db="EMBL/GenBank/DDBJ databases">
        <title>Description of novel acetic acid bacteria.</title>
        <authorList>
            <person name="Sombolestani A."/>
        </authorList>
    </citation>
    <scope>NUCLEOTIDE SEQUENCE [LARGE SCALE GENOMIC DNA]</scope>
    <source>
        <strain evidence="6 7">LMG 31431</strain>
    </source>
</reference>
<dbReference type="InterPro" id="IPR036388">
    <property type="entry name" value="WH-like_DNA-bd_sf"/>
</dbReference>
<organism evidence="6 7">
    <name type="scientific">Nguyenibacter vanlangensis</name>
    <dbReference type="NCBI Taxonomy" id="1216886"/>
    <lineage>
        <taxon>Bacteria</taxon>
        <taxon>Pseudomonadati</taxon>
        <taxon>Pseudomonadota</taxon>
        <taxon>Alphaproteobacteria</taxon>
        <taxon>Acetobacterales</taxon>
        <taxon>Acetobacteraceae</taxon>
        <taxon>Nguyenibacter</taxon>
    </lineage>
</organism>
<dbReference type="AlphaFoldDB" id="A0A7Y7ITL6"/>
<dbReference type="SUPFAM" id="SSF46785">
    <property type="entry name" value="Winged helix' DNA-binding domain"/>
    <property type="match status" value="1"/>
</dbReference>
<comment type="similarity">
    <text evidence="1">Belongs to the LysR transcriptional regulatory family.</text>
</comment>
<dbReference type="InterPro" id="IPR000847">
    <property type="entry name" value="LysR_HTH_N"/>
</dbReference>
<accession>A0A7Y7ITL6</accession>
<dbReference type="InterPro" id="IPR036390">
    <property type="entry name" value="WH_DNA-bd_sf"/>
</dbReference>
<keyword evidence="2" id="KW-0805">Transcription regulation</keyword>
<dbReference type="GO" id="GO:0043565">
    <property type="term" value="F:sequence-specific DNA binding"/>
    <property type="evidence" value="ECO:0007669"/>
    <property type="project" value="TreeGrafter"/>
</dbReference>
<evidence type="ECO:0000313" key="6">
    <source>
        <dbReference type="EMBL" id="NVN10129.1"/>
    </source>
</evidence>
<evidence type="ECO:0000256" key="3">
    <source>
        <dbReference type="ARBA" id="ARBA00023125"/>
    </source>
</evidence>
<evidence type="ECO:0000256" key="4">
    <source>
        <dbReference type="ARBA" id="ARBA00023163"/>
    </source>
</evidence>
<sequence>MNLDDLDIKQLDAFAAVMSAGSITAAARVLNRSQPTISRAIQDLENNIGFLLLSRNGPRIAPTSQGVLFHSEVERFLSGLRHIKERADAIAFGEPQPFEIASIPAFTATIAPFALARIPPGRLPRKIFLHTMMAENVVQAVSSGTAELGISSLPLDHPGVDVHWIGSAACVAVVSDSDPLVRRRRIRLIDLQDRPLIATSNPFRLRPRIDAAFRAAGLAPFSAIDTNASVSAVAAARAGMGVAVIDPVTAYGMPVDGAVVRPLDVQIPFHFGVISRSATPLAPVLAEFSDHLRQVARDTLPDFIEHDVSEMEALLRGAFGTVSQDAS</sequence>
<dbReference type="Gene3D" id="3.40.190.290">
    <property type="match status" value="1"/>
</dbReference>
<evidence type="ECO:0000259" key="5">
    <source>
        <dbReference type="PROSITE" id="PS50931"/>
    </source>
</evidence>
<dbReference type="Gene3D" id="1.10.10.10">
    <property type="entry name" value="Winged helix-like DNA-binding domain superfamily/Winged helix DNA-binding domain"/>
    <property type="match status" value="1"/>
</dbReference>
<dbReference type="PRINTS" id="PR00039">
    <property type="entry name" value="HTHLYSR"/>
</dbReference>
<dbReference type="Pfam" id="PF00126">
    <property type="entry name" value="HTH_1"/>
    <property type="match status" value="1"/>
</dbReference>
<name>A0A7Y7ITL6_9PROT</name>
<protein>
    <submittedName>
        <fullName evidence="6">LysR family transcriptional regulator</fullName>
    </submittedName>
</protein>
<dbReference type="GO" id="GO:0003700">
    <property type="term" value="F:DNA-binding transcription factor activity"/>
    <property type="evidence" value="ECO:0007669"/>
    <property type="project" value="InterPro"/>
</dbReference>
<gene>
    <name evidence="6" type="ORF">HUK84_03025</name>
</gene>
<dbReference type="GO" id="GO:0010628">
    <property type="term" value="P:positive regulation of gene expression"/>
    <property type="evidence" value="ECO:0007669"/>
    <property type="project" value="TreeGrafter"/>
</dbReference>
<proteinExistence type="inferred from homology"/>
<comment type="caution">
    <text evidence="6">The sequence shown here is derived from an EMBL/GenBank/DDBJ whole genome shotgun (WGS) entry which is preliminary data.</text>
</comment>
<evidence type="ECO:0000313" key="7">
    <source>
        <dbReference type="Proteomes" id="UP000534870"/>
    </source>
</evidence>